<dbReference type="GO" id="GO:0008270">
    <property type="term" value="F:zinc ion binding"/>
    <property type="evidence" value="ECO:0007669"/>
    <property type="project" value="InterPro"/>
</dbReference>
<protein>
    <recommendedName>
        <fullName evidence="7">Zn(2)-C6 fungal-type domain-containing protein</fullName>
    </recommendedName>
</protein>
<dbReference type="GO" id="GO:0006351">
    <property type="term" value="P:DNA-templated transcription"/>
    <property type="evidence" value="ECO:0007669"/>
    <property type="project" value="InterPro"/>
</dbReference>
<feature type="domain" description="Zn(2)-C6 fungal-type" evidence="7">
    <location>
        <begin position="20"/>
        <end position="51"/>
    </location>
</feature>
<evidence type="ECO:0000256" key="6">
    <source>
        <dbReference type="ARBA" id="ARBA00023242"/>
    </source>
</evidence>
<dbReference type="GO" id="GO:0003677">
    <property type="term" value="F:DNA binding"/>
    <property type="evidence" value="ECO:0007669"/>
    <property type="project" value="UniProtKB-KW"/>
</dbReference>
<dbReference type="GO" id="GO:0005634">
    <property type="term" value="C:nucleus"/>
    <property type="evidence" value="ECO:0007669"/>
    <property type="project" value="UniProtKB-SubCell"/>
</dbReference>
<evidence type="ECO:0000256" key="4">
    <source>
        <dbReference type="ARBA" id="ARBA00023125"/>
    </source>
</evidence>
<proteinExistence type="predicted"/>
<organism evidence="8 9">
    <name type="scientific">Penicillium steckii</name>
    <dbReference type="NCBI Taxonomy" id="303698"/>
    <lineage>
        <taxon>Eukaryota</taxon>
        <taxon>Fungi</taxon>
        <taxon>Dikarya</taxon>
        <taxon>Ascomycota</taxon>
        <taxon>Pezizomycotina</taxon>
        <taxon>Eurotiomycetes</taxon>
        <taxon>Eurotiomycetidae</taxon>
        <taxon>Eurotiales</taxon>
        <taxon>Aspergillaceae</taxon>
        <taxon>Penicillium</taxon>
    </lineage>
</organism>
<evidence type="ECO:0000256" key="5">
    <source>
        <dbReference type="ARBA" id="ARBA00023163"/>
    </source>
</evidence>
<dbReference type="Pfam" id="PF04082">
    <property type="entry name" value="Fungal_trans"/>
    <property type="match status" value="1"/>
</dbReference>
<dbReference type="GO" id="GO:0000981">
    <property type="term" value="F:DNA-binding transcription factor activity, RNA polymerase II-specific"/>
    <property type="evidence" value="ECO:0007669"/>
    <property type="project" value="InterPro"/>
</dbReference>
<dbReference type="AlphaFoldDB" id="A0A1V6T6B9"/>
<dbReference type="EMBL" id="MLKD01000011">
    <property type="protein sequence ID" value="OQE21887.1"/>
    <property type="molecule type" value="Genomic_DNA"/>
</dbReference>
<evidence type="ECO:0000256" key="1">
    <source>
        <dbReference type="ARBA" id="ARBA00004123"/>
    </source>
</evidence>
<sequence length="677" mass="77281">MSRPSSVDNQPSKRRRVVTSCSECYRRKQKCDRKRPCSNCQLRNIPAQCIFDVSIATARAQEPESSTSTDQAEAEQVQVHESLCERLQASADLGYSLASGNNAFVGLRDEILGNGDYEEISAAHNDTHRIPLSNKDVKMLIAKLPTRTVTEALVNFFFEEVNWHYFILERFYFDDLFSRWPPGERTESVRYLKPAELTAELQYFPSLLFQVIALALQFLPPDHDIFVELSQAEITSSQTYSDLGHEILSLLGRPGFTLTAVQADFLRSSWLKNYGRGIEAWHVISHAIRQAQELGLHRQHEVHQSDQINVEQTLSLFWYEENKKRVWINLFVWDSFMAMILGRPRTIHMDDCDVKPPLNCNIPRNPSAAVPMVIRPEDNRGIATVSAPLFRYALACKMHEMRGLKADRPHPKDYSVVRKIHVDLLSLLDELPAFLRSNNSDTTWDLEYPYLPQLRQELQVMANLFLMTLHRPHIIFNSESRKAAMQAALETLDSQYRSFIQAKRHHYRLFGLAFYTIDASFLVSIITILFPPQDHEVKQKIENSMQQAIDSLSIMKGFSPTAESGLDVLQRCYQKLKAVWGSPSSSSQTRKTSYGTPGDGLNNIISDLAFQDPDPFPIPQAELSHPNTSFAPSSSPHILESFPNSFNQTYWLDQLNLIHPSLSVQDSGILWENLSFD</sequence>
<keyword evidence="6" id="KW-0539">Nucleus</keyword>
<dbReference type="PROSITE" id="PS50048">
    <property type="entry name" value="ZN2_CY6_FUNGAL_2"/>
    <property type="match status" value="1"/>
</dbReference>
<dbReference type="InterPro" id="IPR050613">
    <property type="entry name" value="Sec_Metabolite_Reg"/>
</dbReference>
<dbReference type="InterPro" id="IPR001138">
    <property type="entry name" value="Zn2Cys6_DnaBD"/>
</dbReference>
<reference evidence="9" key="1">
    <citation type="journal article" date="2017" name="Nat. Microbiol.">
        <title>Global analysis of biosynthetic gene clusters reveals vast potential of secondary metabolite production in Penicillium species.</title>
        <authorList>
            <person name="Nielsen J.C."/>
            <person name="Grijseels S."/>
            <person name="Prigent S."/>
            <person name="Ji B."/>
            <person name="Dainat J."/>
            <person name="Nielsen K.F."/>
            <person name="Frisvad J.C."/>
            <person name="Workman M."/>
            <person name="Nielsen J."/>
        </authorList>
    </citation>
    <scope>NUCLEOTIDE SEQUENCE [LARGE SCALE GENOMIC DNA]</scope>
    <source>
        <strain evidence="9">IBT 24891</strain>
    </source>
</reference>
<evidence type="ECO:0000313" key="8">
    <source>
        <dbReference type="EMBL" id="OQE21887.1"/>
    </source>
</evidence>
<evidence type="ECO:0000259" key="7">
    <source>
        <dbReference type="PROSITE" id="PS50048"/>
    </source>
</evidence>
<dbReference type="CDD" id="cd12148">
    <property type="entry name" value="fungal_TF_MHR"/>
    <property type="match status" value="1"/>
</dbReference>
<dbReference type="Pfam" id="PF00172">
    <property type="entry name" value="Zn_clus"/>
    <property type="match status" value="1"/>
</dbReference>
<accession>A0A1V6T6B9</accession>
<evidence type="ECO:0000313" key="9">
    <source>
        <dbReference type="Proteomes" id="UP000191285"/>
    </source>
</evidence>
<evidence type="ECO:0000256" key="3">
    <source>
        <dbReference type="ARBA" id="ARBA00023015"/>
    </source>
</evidence>
<dbReference type="CDD" id="cd00067">
    <property type="entry name" value="GAL4"/>
    <property type="match status" value="1"/>
</dbReference>
<comment type="caution">
    <text evidence="8">The sequence shown here is derived from an EMBL/GenBank/DDBJ whole genome shotgun (WGS) entry which is preliminary data.</text>
</comment>
<keyword evidence="9" id="KW-1185">Reference proteome</keyword>
<dbReference type="InterPro" id="IPR036864">
    <property type="entry name" value="Zn2-C6_fun-type_DNA-bd_sf"/>
</dbReference>
<dbReference type="SMART" id="SM00906">
    <property type="entry name" value="Fungal_trans"/>
    <property type="match status" value="1"/>
</dbReference>
<keyword evidence="2" id="KW-0479">Metal-binding</keyword>
<dbReference type="Proteomes" id="UP000191285">
    <property type="component" value="Unassembled WGS sequence"/>
</dbReference>
<name>A0A1V6T6B9_9EURO</name>
<dbReference type="OrthoDB" id="5344325at2759"/>
<evidence type="ECO:0000256" key="2">
    <source>
        <dbReference type="ARBA" id="ARBA00022723"/>
    </source>
</evidence>
<dbReference type="Gene3D" id="4.10.240.10">
    <property type="entry name" value="Zn(2)-C6 fungal-type DNA-binding domain"/>
    <property type="match status" value="1"/>
</dbReference>
<keyword evidence="5" id="KW-0804">Transcription</keyword>
<dbReference type="PANTHER" id="PTHR31001:SF87">
    <property type="entry name" value="COL-21"/>
    <property type="match status" value="1"/>
</dbReference>
<dbReference type="InterPro" id="IPR007219">
    <property type="entry name" value="XnlR_reg_dom"/>
</dbReference>
<dbReference type="SMART" id="SM00066">
    <property type="entry name" value="GAL4"/>
    <property type="match status" value="1"/>
</dbReference>
<keyword evidence="4" id="KW-0238">DNA-binding</keyword>
<dbReference type="STRING" id="303698.A0A1V6T6B9"/>
<gene>
    <name evidence="8" type="ORF">PENSTE_c011G10328</name>
</gene>
<dbReference type="SUPFAM" id="SSF57701">
    <property type="entry name" value="Zn2/Cys6 DNA-binding domain"/>
    <property type="match status" value="1"/>
</dbReference>
<dbReference type="PANTHER" id="PTHR31001">
    <property type="entry name" value="UNCHARACTERIZED TRANSCRIPTIONAL REGULATORY PROTEIN"/>
    <property type="match status" value="1"/>
</dbReference>
<keyword evidence="3" id="KW-0805">Transcription regulation</keyword>
<comment type="subcellular location">
    <subcellularLocation>
        <location evidence="1">Nucleus</location>
    </subcellularLocation>
</comment>